<evidence type="ECO:0000313" key="1">
    <source>
        <dbReference type="EMBL" id="GER44644.1"/>
    </source>
</evidence>
<organism evidence="1 2">
    <name type="scientific">Striga asiatica</name>
    <name type="common">Asiatic witchweed</name>
    <name type="synonym">Buchnera asiatica</name>
    <dbReference type="NCBI Taxonomy" id="4170"/>
    <lineage>
        <taxon>Eukaryota</taxon>
        <taxon>Viridiplantae</taxon>
        <taxon>Streptophyta</taxon>
        <taxon>Embryophyta</taxon>
        <taxon>Tracheophyta</taxon>
        <taxon>Spermatophyta</taxon>
        <taxon>Magnoliopsida</taxon>
        <taxon>eudicotyledons</taxon>
        <taxon>Gunneridae</taxon>
        <taxon>Pentapetalae</taxon>
        <taxon>asterids</taxon>
        <taxon>lamiids</taxon>
        <taxon>Lamiales</taxon>
        <taxon>Orobanchaceae</taxon>
        <taxon>Buchnereae</taxon>
        <taxon>Striga</taxon>
    </lineage>
</organism>
<name>A0A5A7QHU4_STRAF</name>
<gene>
    <name evidence="1" type="ORF">STAS_21548</name>
</gene>
<dbReference type="Proteomes" id="UP000325081">
    <property type="component" value="Unassembled WGS sequence"/>
</dbReference>
<protein>
    <submittedName>
        <fullName evidence="1">DNA ligase</fullName>
    </submittedName>
</protein>
<dbReference type="AlphaFoldDB" id="A0A5A7QHU4"/>
<sequence length="180" mass="20388">NTHVVSFEHHSVSCNEIFQSGTYMIALNVVDSLSKPVKNMLDREWTDMKSPLRNYDTKNPPQWRLQIGLLSVEHVLNGFAKFVNHAESNVVSVGLKDFITGHRVVFEADYICGPLDGRMDSYCIHCAKAFRTLTTFGKPVENMLDREWTDLKSPLWWILGVVVSSPLMSKAGARYVIVNT</sequence>
<dbReference type="GO" id="GO:0016874">
    <property type="term" value="F:ligase activity"/>
    <property type="evidence" value="ECO:0007669"/>
    <property type="project" value="UniProtKB-KW"/>
</dbReference>
<reference evidence="2" key="1">
    <citation type="journal article" date="2019" name="Curr. Biol.">
        <title>Genome Sequence of Striga asiatica Provides Insight into the Evolution of Plant Parasitism.</title>
        <authorList>
            <person name="Yoshida S."/>
            <person name="Kim S."/>
            <person name="Wafula E.K."/>
            <person name="Tanskanen J."/>
            <person name="Kim Y.M."/>
            <person name="Honaas L."/>
            <person name="Yang Z."/>
            <person name="Spallek T."/>
            <person name="Conn C.E."/>
            <person name="Ichihashi Y."/>
            <person name="Cheong K."/>
            <person name="Cui S."/>
            <person name="Der J.P."/>
            <person name="Gundlach H."/>
            <person name="Jiao Y."/>
            <person name="Hori C."/>
            <person name="Ishida J.K."/>
            <person name="Kasahara H."/>
            <person name="Kiba T."/>
            <person name="Kim M.S."/>
            <person name="Koo N."/>
            <person name="Laohavisit A."/>
            <person name="Lee Y.H."/>
            <person name="Lumba S."/>
            <person name="McCourt P."/>
            <person name="Mortimer J.C."/>
            <person name="Mutuku J.M."/>
            <person name="Nomura T."/>
            <person name="Sasaki-Sekimoto Y."/>
            <person name="Seto Y."/>
            <person name="Wang Y."/>
            <person name="Wakatake T."/>
            <person name="Sakakibara H."/>
            <person name="Demura T."/>
            <person name="Yamaguchi S."/>
            <person name="Yoneyama K."/>
            <person name="Manabe R.I."/>
            <person name="Nelson D.C."/>
            <person name="Schulman A.H."/>
            <person name="Timko M.P."/>
            <person name="dePamphilis C.W."/>
            <person name="Choi D."/>
            <person name="Shirasu K."/>
        </authorList>
    </citation>
    <scope>NUCLEOTIDE SEQUENCE [LARGE SCALE GENOMIC DNA]</scope>
    <source>
        <strain evidence="2">cv. UVA1</strain>
    </source>
</reference>
<evidence type="ECO:0000313" key="2">
    <source>
        <dbReference type="Proteomes" id="UP000325081"/>
    </source>
</evidence>
<keyword evidence="1" id="KW-0436">Ligase</keyword>
<comment type="caution">
    <text evidence="1">The sequence shown here is derived from an EMBL/GenBank/DDBJ whole genome shotgun (WGS) entry which is preliminary data.</text>
</comment>
<accession>A0A5A7QHU4</accession>
<dbReference type="EMBL" id="BKCP01007070">
    <property type="protein sequence ID" value="GER44644.1"/>
    <property type="molecule type" value="Genomic_DNA"/>
</dbReference>
<proteinExistence type="predicted"/>
<feature type="non-terminal residue" evidence="1">
    <location>
        <position position="1"/>
    </location>
</feature>
<keyword evidence="2" id="KW-1185">Reference proteome</keyword>